<protein>
    <submittedName>
        <fullName evidence="2">Uncharacterized protein</fullName>
    </submittedName>
</protein>
<sequence length="248" mass="26474">MIAVGVPVVWGTVQIQQYALSSQLNVFVLYLSSPLVLVIPFLAGWAGCARLYNELGHRHAANLRPRQSTVAFLRARLLTSFLTPGLIFGGSVALVYAIAFLAWPLLGDPFIDPSINFLSSPKEVADYEQSLTAFSQLMALGTPVFGAVSALWFGFAAGVYGAFAAVAMILLQNRVLGLLLPLGAYMVEIIAAAILVGPFAGLLYSLAPFGLQQSPIVITVLPTALLAIGVAVAWGWAIRHEHDLPSLR</sequence>
<keyword evidence="1" id="KW-0472">Membrane</keyword>
<gene>
    <name evidence="2" type="ORF">BHD05_09595</name>
</gene>
<dbReference type="RefSeq" id="WP_161886232.1">
    <property type="nucleotide sequence ID" value="NZ_CP017146.1"/>
</dbReference>
<evidence type="ECO:0000256" key="1">
    <source>
        <dbReference type="SAM" id="Phobius"/>
    </source>
</evidence>
<dbReference type="OrthoDB" id="5123773at2"/>
<reference evidence="2 3" key="1">
    <citation type="submission" date="2016-09" db="EMBL/GenBank/DDBJ databases">
        <title>Complete genome sequence of microbes from the polar regions.</title>
        <authorList>
            <person name="Liao L."/>
            <person name="Chen B."/>
        </authorList>
    </citation>
    <scope>NUCLEOTIDE SEQUENCE [LARGE SCALE GENOMIC DNA]</scope>
    <source>
        <strain evidence="2 3">ZS314</strain>
    </source>
</reference>
<accession>A0A7L5AHS0</accession>
<dbReference type="EMBL" id="CP017146">
    <property type="protein sequence ID" value="QHO69857.1"/>
    <property type="molecule type" value="Genomic_DNA"/>
</dbReference>
<evidence type="ECO:0000313" key="3">
    <source>
        <dbReference type="Proteomes" id="UP000464507"/>
    </source>
</evidence>
<feature type="transmembrane region" description="Helical" evidence="1">
    <location>
        <begin position="216"/>
        <end position="238"/>
    </location>
</feature>
<dbReference type="Proteomes" id="UP000464507">
    <property type="component" value="Chromosome"/>
</dbReference>
<keyword evidence="1" id="KW-0812">Transmembrane</keyword>
<feature type="transmembrane region" description="Helical" evidence="1">
    <location>
        <begin position="27"/>
        <end position="52"/>
    </location>
</feature>
<evidence type="ECO:0000313" key="2">
    <source>
        <dbReference type="EMBL" id="QHO69857.1"/>
    </source>
</evidence>
<feature type="transmembrane region" description="Helical" evidence="1">
    <location>
        <begin position="178"/>
        <end position="204"/>
    </location>
</feature>
<dbReference type="AlphaFoldDB" id="A0A7L5AHS0"/>
<proteinExistence type="predicted"/>
<keyword evidence="1" id="KW-1133">Transmembrane helix</keyword>
<keyword evidence="3" id="KW-1185">Reference proteome</keyword>
<dbReference type="KEGG" id="mant:BHD05_09595"/>
<organism evidence="2 3">
    <name type="scientific">Marisediminicola antarctica</name>
    <dbReference type="NCBI Taxonomy" id="674079"/>
    <lineage>
        <taxon>Bacteria</taxon>
        <taxon>Bacillati</taxon>
        <taxon>Actinomycetota</taxon>
        <taxon>Actinomycetes</taxon>
        <taxon>Micrococcales</taxon>
        <taxon>Microbacteriaceae</taxon>
        <taxon>Marisediminicola</taxon>
    </lineage>
</organism>
<name>A0A7L5AHS0_9MICO</name>
<feature type="transmembrane region" description="Helical" evidence="1">
    <location>
        <begin position="144"/>
        <end position="171"/>
    </location>
</feature>
<feature type="transmembrane region" description="Helical" evidence="1">
    <location>
        <begin position="73"/>
        <end position="103"/>
    </location>
</feature>